<feature type="transmembrane region" description="Helical" evidence="9">
    <location>
        <begin position="414"/>
        <end position="438"/>
    </location>
</feature>
<dbReference type="PANTHER" id="PTHR43495:SF2">
    <property type="entry name" value="D-SERINE_D-ALANINE_GLYCINE TRANSPORTER"/>
    <property type="match status" value="1"/>
</dbReference>
<dbReference type="Gene3D" id="1.20.1740.10">
    <property type="entry name" value="Amino acid/polyamine transporter I"/>
    <property type="match status" value="1"/>
</dbReference>
<evidence type="ECO:0000256" key="3">
    <source>
        <dbReference type="ARBA" id="ARBA00022448"/>
    </source>
</evidence>
<keyword evidence="12" id="KW-1185">Reference proteome</keyword>
<evidence type="ECO:0000259" key="10">
    <source>
        <dbReference type="Pfam" id="PF00324"/>
    </source>
</evidence>
<evidence type="ECO:0000256" key="7">
    <source>
        <dbReference type="ARBA" id="ARBA00022989"/>
    </source>
</evidence>
<dbReference type="GO" id="GO:0055085">
    <property type="term" value="P:transmembrane transport"/>
    <property type="evidence" value="ECO:0007669"/>
    <property type="project" value="InterPro"/>
</dbReference>
<dbReference type="InterPro" id="IPR004840">
    <property type="entry name" value="Amino_acid_permease_CS"/>
</dbReference>
<dbReference type="Pfam" id="PF00324">
    <property type="entry name" value="AA_permease"/>
    <property type="match status" value="1"/>
</dbReference>
<feature type="transmembrane region" description="Helical" evidence="9">
    <location>
        <begin position="293"/>
        <end position="314"/>
    </location>
</feature>
<evidence type="ECO:0000256" key="9">
    <source>
        <dbReference type="SAM" id="Phobius"/>
    </source>
</evidence>
<sequence>MSAETNTPPASSRLGKVTSEGLRRGLTARHIRFMALGSAIGTGLFYGSSAAIKTAGPAVLLAYMIGGAAVFMVMRALGEMAVRHPVSGSFGQYASRYIGPFAGFLTGWTYTFEMFVVALADVTAFAVYMGFWFPDVDRWIWILALIFFIAAVNLISVKVFGELEFWFALIKIVAIIGMIAGGIAIIIFGLGNQSENAAGLANLFEHGGFFPGGILGFLAAFTIVMFAFGGIEVIGITAGEAQNPKVVIPKAINSVPVRILLFYVLTLGVIMMIQPWNTIDGSKSPFVSIFDSLGLTGAAHILNAVVITAAVSAINADIFGAGRMLHGLAEQGHAPKAFTSLTRTGVPWLTVIAMSGALLVGVVLNILFPDQIFFLIAALATFATVVVWLMILISHIRMKREIARDNLLPSEFPVPLWPVASWITVGFIVFVIVMIGVIPGTRDALWVGLIWIAILALGYRFLVRPNGKKPRELEDTTAPIRVIPPQDR</sequence>
<keyword evidence="5 9" id="KW-0812">Transmembrane</keyword>
<feature type="transmembrane region" description="Helical" evidence="9">
    <location>
        <begin position="210"/>
        <end position="234"/>
    </location>
</feature>
<feature type="transmembrane region" description="Helical" evidence="9">
    <location>
        <begin position="168"/>
        <end position="190"/>
    </location>
</feature>
<dbReference type="GO" id="GO:0005886">
    <property type="term" value="C:plasma membrane"/>
    <property type="evidence" value="ECO:0007669"/>
    <property type="project" value="UniProtKB-SubCell"/>
</dbReference>
<keyword evidence="6" id="KW-0029">Amino-acid transport</keyword>
<feature type="transmembrane region" description="Helical" evidence="9">
    <location>
        <begin position="33"/>
        <end position="52"/>
    </location>
</feature>
<feature type="transmembrane region" description="Helical" evidence="9">
    <location>
        <begin position="255"/>
        <end position="273"/>
    </location>
</feature>
<keyword evidence="7 9" id="KW-1133">Transmembrane helix</keyword>
<gene>
    <name evidence="11" type="ORF">D9V32_02780</name>
</gene>
<feature type="transmembrane region" description="Helical" evidence="9">
    <location>
        <begin position="372"/>
        <end position="393"/>
    </location>
</feature>
<evidence type="ECO:0000256" key="5">
    <source>
        <dbReference type="ARBA" id="ARBA00022692"/>
    </source>
</evidence>
<dbReference type="EMBL" id="RCUX01000002">
    <property type="protein sequence ID" value="RLP77393.1"/>
    <property type="molecule type" value="Genomic_DNA"/>
</dbReference>
<proteinExistence type="inferred from homology"/>
<comment type="subcellular location">
    <subcellularLocation>
        <location evidence="1">Cell membrane</location>
        <topology evidence="1">Multi-pass membrane protein</topology>
    </subcellularLocation>
</comment>
<name>A0A3L7AAQ7_9MICO</name>
<comment type="similarity">
    <text evidence="2">Belongs to the amino acid-polyamine-organocation (APC) superfamily. Amino acid transporter (AAT) (TC 2.A.3.1) family.</text>
</comment>
<dbReference type="PANTHER" id="PTHR43495">
    <property type="entry name" value="GABA PERMEASE"/>
    <property type="match status" value="1"/>
</dbReference>
<dbReference type="PROSITE" id="PS00218">
    <property type="entry name" value="AMINO_ACID_PERMEASE_1"/>
    <property type="match status" value="1"/>
</dbReference>
<keyword evidence="3" id="KW-0813">Transport</keyword>
<evidence type="ECO:0000256" key="8">
    <source>
        <dbReference type="ARBA" id="ARBA00023136"/>
    </source>
</evidence>
<protein>
    <submittedName>
        <fullName evidence="11">Amino acid permease</fullName>
    </submittedName>
</protein>
<dbReference type="PIRSF" id="PIRSF006060">
    <property type="entry name" value="AA_transporter"/>
    <property type="match status" value="1"/>
</dbReference>
<feature type="domain" description="Amino acid permease/ SLC12A" evidence="10">
    <location>
        <begin position="30"/>
        <end position="464"/>
    </location>
</feature>
<evidence type="ECO:0000313" key="12">
    <source>
        <dbReference type="Proteomes" id="UP000272503"/>
    </source>
</evidence>
<keyword evidence="8 9" id="KW-0472">Membrane</keyword>
<evidence type="ECO:0000256" key="2">
    <source>
        <dbReference type="ARBA" id="ARBA00008583"/>
    </source>
</evidence>
<reference evidence="11 12" key="1">
    <citation type="submission" date="2018-10" db="EMBL/GenBank/DDBJ databases">
        <authorList>
            <person name="Li J."/>
        </authorList>
    </citation>
    <scope>NUCLEOTIDE SEQUENCE [LARGE SCALE GENOMIC DNA]</scope>
    <source>
        <strain evidence="11 12">IF 016277</strain>
    </source>
</reference>
<accession>A0A3L7AAQ7</accession>
<feature type="transmembrane region" description="Helical" evidence="9">
    <location>
        <begin position="58"/>
        <end position="77"/>
    </location>
</feature>
<evidence type="ECO:0000256" key="1">
    <source>
        <dbReference type="ARBA" id="ARBA00004651"/>
    </source>
</evidence>
<feature type="transmembrane region" description="Helical" evidence="9">
    <location>
        <begin position="139"/>
        <end position="161"/>
    </location>
</feature>
<dbReference type="FunFam" id="1.20.1740.10:FF:000001">
    <property type="entry name" value="Amino acid permease"/>
    <property type="match status" value="1"/>
</dbReference>
<evidence type="ECO:0000313" key="11">
    <source>
        <dbReference type="EMBL" id="RLP77393.1"/>
    </source>
</evidence>
<dbReference type="AlphaFoldDB" id="A0A3L7AAQ7"/>
<organism evidence="11 12">
    <name type="scientific">Mycetocola tolaasinivorans</name>
    <dbReference type="NCBI Taxonomy" id="76635"/>
    <lineage>
        <taxon>Bacteria</taxon>
        <taxon>Bacillati</taxon>
        <taxon>Actinomycetota</taxon>
        <taxon>Actinomycetes</taxon>
        <taxon>Micrococcales</taxon>
        <taxon>Microbacteriaceae</taxon>
        <taxon>Mycetocola</taxon>
    </lineage>
</organism>
<evidence type="ECO:0000256" key="6">
    <source>
        <dbReference type="ARBA" id="ARBA00022970"/>
    </source>
</evidence>
<keyword evidence="4" id="KW-1003">Cell membrane</keyword>
<dbReference type="GO" id="GO:0006865">
    <property type="term" value="P:amino acid transport"/>
    <property type="evidence" value="ECO:0007669"/>
    <property type="project" value="UniProtKB-KW"/>
</dbReference>
<feature type="transmembrane region" description="Helical" evidence="9">
    <location>
        <begin position="346"/>
        <end position="366"/>
    </location>
</feature>
<dbReference type="Proteomes" id="UP000272503">
    <property type="component" value="Unassembled WGS sequence"/>
</dbReference>
<comment type="caution">
    <text evidence="11">The sequence shown here is derived from an EMBL/GenBank/DDBJ whole genome shotgun (WGS) entry which is preliminary data.</text>
</comment>
<dbReference type="OrthoDB" id="5297508at2"/>
<dbReference type="InterPro" id="IPR004841">
    <property type="entry name" value="AA-permease/SLC12A_dom"/>
</dbReference>
<evidence type="ECO:0000256" key="4">
    <source>
        <dbReference type="ARBA" id="ARBA00022475"/>
    </source>
</evidence>
<feature type="transmembrane region" description="Helical" evidence="9">
    <location>
        <begin position="444"/>
        <end position="463"/>
    </location>
</feature>
<dbReference type="RefSeq" id="WP_121647376.1">
    <property type="nucleotide sequence ID" value="NZ_RCUX01000002.1"/>
</dbReference>